<name>A0ABS3SLG4_9CELL</name>
<protein>
    <submittedName>
        <fullName evidence="7">ABC transporter ATP-binding protein</fullName>
    </submittedName>
</protein>
<dbReference type="InterPro" id="IPR003439">
    <property type="entry name" value="ABC_transporter-like_ATP-bd"/>
</dbReference>
<dbReference type="PANTHER" id="PTHR42711:SF17">
    <property type="entry name" value="ABC TRANSPORTER ATP-BINDING PROTEIN"/>
    <property type="match status" value="1"/>
</dbReference>
<keyword evidence="3" id="KW-0547">Nucleotide-binding</keyword>
<dbReference type="RefSeq" id="WP_208290541.1">
    <property type="nucleotide sequence ID" value="NZ_CP074404.1"/>
</dbReference>
<dbReference type="CDD" id="cd03230">
    <property type="entry name" value="ABC_DR_subfamily_A"/>
    <property type="match status" value="1"/>
</dbReference>
<gene>
    <name evidence="7" type="ORF">J4035_18210</name>
</gene>
<dbReference type="InterPro" id="IPR003593">
    <property type="entry name" value="AAA+_ATPase"/>
</dbReference>
<keyword evidence="8" id="KW-1185">Reference proteome</keyword>
<evidence type="ECO:0000256" key="3">
    <source>
        <dbReference type="ARBA" id="ARBA00022741"/>
    </source>
</evidence>
<dbReference type="InterPro" id="IPR050763">
    <property type="entry name" value="ABC_transporter_ATP-binding"/>
</dbReference>
<dbReference type="InterPro" id="IPR027417">
    <property type="entry name" value="P-loop_NTPase"/>
</dbReference>
<dbReference type="Pfam" id="PF00005">
    <property type="entry name" value="ABC_tran"/>
    <property type="match status" value="1"/>
</dbReference>
<evidence type="ECO:0000256" key="5">
    <source>
        <dbReference type="ARBA" id="ARBA00023251"/>
    </source>
</evidence>
<dbReference type="SMART" id="SM00382">
    <property type="entry name" value="AAA"/>
    <property type="match status" value="1"/>
</dbReference>
<organism evidence="7 8">
    <name type="scientific">Cellulomonas fengjieae</name>
    <dbReference type="NCBI Taxonomy" id="2819978"/>
    <lineage>
        <taxon>Bacteria</taxon>
        <taxon>Bacillati</taxon>
        <taxon>Actinomycetota</taxon>
        <taxon>Actinomycetes</taxon>
        <taxon>Micrococcales</taxon>
        <taxon>Cellulomonadaceae</taxon>
        <taxon>Cellulomonas</taxon>
    </lineage>
</organism>
<sequence length="276" mass="29750">MNAIEVHGLHKTYDGRAVVAGIDLTVAQGEVFALLGPNGAGKTTTIEILEGHRPRDGGAVSVLGRDPGQADRWWRSRVGIVLQQIGDAGDLTVGESVRQFTRFYPDPADPDELLELCGLTAQRSARVATLSGGQRRRLDVALGLVGNPELLFLDEPTTGFDPEARRQFWGVIRTLASRGLTVVLTTHYLEEAEVLADRLAVLVAGRIVAEGTPGTLGGRDRELALVTWNDASGEHRVRTPDPSRELGALAGAQVTDLRVNRPSLEEIYLDLIGARP</sequence>
<dbReference type="InterPro" id="IPR017871">
    <property type="entry name" value="ABC_transporter-like_CS"/>
</dbReference>
<dbReference type="PANTHER" id="PTHR42711">
    <property type="entry name" value="ABC TRANSPORTER ATP-BINDING PROTEIN"/>
    <property type="match status" value="1"/>
</dbReference>
<evidence type="ECO:0000256" key="2">
    <source>
        <dbReference type="ARBA" id="ARBA00022448"/>
    </source>
</evidence>
<accession>A0ABS3SLG4</accession>
<evidence type="ECO:0000313" key="8">
    <source>
        <dbReference type="Proteomes" id="UP000678317"/>
    </source>
</evidence>
<evidence type="ECO:0000256" key="1">
    <source>
        <dbReference type="ARBA" id="ARBA00004202"/>
    </source>
</evidence>
<evidence type="ECO:0000313" key="7">
    <source>
        <dbReference type="EMBL" id="MBO3086583.1"/>
    </source>
</evidence>
<dbReference type="Gene3D" id="3.40.50.300">
    <property type="entry name" value="P-loop containing nucleotide triphosphate hydrolases"/>
    <property type="match status" value="1"/>
</dbReference>
<keyword evidence="2" id="KW-0813">Transport</keyword>
<feature type="domain" description="ABC transporter" evidence="6">
    <location>
        <begin position="4"/>
        <end position="229"/>
    </location>
</feature>
<dbReference type="EMBL" id="JAGFBM010000010">
    <property type="protein sequence ID" value="MBO3086583.1"/>
    <property type="molecule type" value="Genomic_DNA"/>
</dbReference>
<dbReference type="PROSITE" id="PS50893">
    <property type="entry name" value="ABC_TRANSPORTER_2"/>
    <property type="match status" value="1"/>
</dbReference>
<dbReference type="Proteomes" id="UP000678317">
    <property type="component" value="Unassembled WGS sequence"/>
</dbReference>
<dbReference type="GO" id="GO:0005524">
    <property type="term" value="F:ATP binding"/>
    <property type="evidence" value="ECO:0007669"/>
    <property type="project" value="UniProtKB-KW"/>
</dbReference>
<comment type="caution">
    <text evidence="7">The sequence shown here is derived from an EMBL/GenBank/DDBJ whole genome shotgun (WGS) entry which is preliminary data.</text>
</comment>
<dbReference type="SUPFAM" id="SSF52540">
    <property type="entry name" value="P-loop containing nucleoside triphosphate hydrolases"/>
    <property type="match status" value="1"/>
</dbReference>
<keyword evidence="4 7" id="KW-0067">ATP-binding</keyword>
<keyword evidence="5" id="KW-0046">Antibiotic resistance</keyword>
<dbReference type="PROSITE" id="PS00211">
    <property type="entry name" value="ABC_TRANSPORTER_1"/>
    <property type="match status" value="1"/>
</dbReference>
<comment type="subcellular location">
    <subcellularLocation>
        <location evidence="1">Cell membrane</location>
        <topology evidence="1">Peripheral membrane protein</topology>
    </subcellularLocation>
</comment>
<evidence type="ECO:0000256" key="4">
    <source>
        <dbReference type="ARBA" id="ARBA00022840"/>
    </source>
</evidence>
<evidence type="ECO:0000259" key="6">
    <source>
        <dbReference type="PROSITE" id="PS50893"/>
    </source>
</evidence>
<reference evidence="7 8" key="1">
    <citation type="submission" date="2021-03" db="EMBL/GenBank/DDBJ databases">
        <title>novel species in genus Cellulomonas.</title>
        <authorList>
            <person name="Zhang G."/>
        </authorList>
    </citation>
    <scope>NUCLEOTIDE SEQUENCE [LARGE SCALE GENOMIC DNA]</scope>
    <source>
        <strain evidence="8">zg-ZUI188</strain>
    </source>
</reference>
<proteinExistence type="predicted"/>